<feature type="transmembrane region" description="Helical" evidence="1">
    <location>
        <begin position="77"/>
        <end position="94"/>
    </location>
</feature>
<keyword evidence="1" id="KW-1133">Transmembrane helix</keyword>
<sequence>MNHLKSFKLILLAVFVLYLSVAFFISFSILNPIVSEFKVHSGVQIIEFGSIFLAFSIMIATISFLNGGSNKKKTLPILLFLIYSLFILFIHFHLADNMTRVQDFIWIWIIVLLYLFFCIFIVRISIKYNIRE</sequence>
<evidence type="ECO:0000256" key="1">
    <source>
        <dbReference type="SAM" id="Phobius"/>
    </source>
</evidence>
<keyword evidence="3" id="KW-1185">Reference proteome</keyword>
<protein>
    <submittedName>
        <fullName evidence="2">Uncharacterized protein</fullName>
    </submittedName>
</protein>
<feature type="transmembrane region" description="Helical" evidence="1">
    <location>
        <begin position="42"/>
        <end position="65"/>
    </location>
</feature>
<reference evidence="2 3" key="1">
    <citation type="submission" date="2023-07" db="EMBL/GenBank/DDBJ databases">
        <title>Closed genome sequence of Methanosarcinaceae archaeon Am2.</title>
        <authorList>
            <person name="Poehlein A."/>
            <person name="Protasov E."/>
            <person name="Platt K."/>
            <person name="Reeh H."/>
            <person name="Daniel R."/>
            <person name="Brune A."/>
        </authorList>
    </citation>
    <scope>NUCLEOTIDE SEQUENCE [LARGE SCALE GENOMIC DNA]</scope>
    <source>
        <strain evidence="2 3">Am2</strain>
    </source>
</reference>
<gene>
    <name evidence="2" type="ORF">MsAm2_06690</name>
</gene>
<dbReference type="AlphaFoldDB" id="A0AA97A603"/>
<feature type="transmembrane region" description="Helical" evidence="1">
    <location>
        <begin position="9"/>
        <end position="30"/>
    </location>
</feature>
<feature type="transmembrane region" description="Helical" evidence="1">
    <location>
        <begin position="106"/>
        <end position="126"/>
    </location>
</feature>
<name>A0AA97A603_9EURY</name>
<proteinExistence type="predicted"/>
<dbReference type="EMBL" id="CP131061">
    <property type="protein sequence ID" value="WNY26888.1"/>
    <property type="molecule type" value="Genomic_DNA"/>
</dbReference>
<evidence type="ECO:0000313" key="3">
    <source>
        <dbReference type="Proteomes" id="UP001304970"/>
    </source>
</evidence>
<organism evidence="2 3">
    <name type="scientific">Methanolapillus ohkumae</name>
    <dbReference type="NCBI Taxonomy" id="3028298"/>
    <lineage>
        <taxon>Archaea</taxon>
        <taxon>Methanobacteriati</taxon>
        <taxon>Methanobacteriota</taxon>
        <taxon>Stenosarchaea group</taxon>
        <taxon>Methanomicrobia</taxon>
        <taxon>Methanosarcinales</taxon>
        <taxon>Methanosarcinaceae</taxon>
        <taxon>Methanolapillus</taxon>
    </lineage>
</organism>
<keyword evidence="1" id="KW-0812">Transmembrane</keyword>
<accession>A0AA97A603</accession>
<dbReference type="Proteomes" id="UP001304970">
    <property type="component" value="Chromosome"/>
</dbReference>
<evidence type="ECO:0000313" key="2">
    <source>
        <dbReference type="EMBL" id="WNY26888.1"/>
    </source>
</evidence>
<keyword evidence="1" id="KW-0472">Membrane</keyword>